<comment type="catalytic activity">
    <reaction evidence="2">
        <text>2,5-diamino-6-hydroxy-4-(5-phosphoribosylamino)-pyrimidine + H2O = 2,5,6-triamino-4-hydroxypyrimidine + D-ribose 5-phosphate</text>
        <dbReference type="Rhea" id="RHEA:23436"/>
        <dbReference type="ChEBI" id="CHEBI:15377"/>
        <dbReference type="ChEBI" id="CHEBI:58614"/>
        <dbReference type="ChEBI" id="CHEBI:78346"/>
        <dbReference type="ChEBI" id="CHEBI:137796"/>
    </reaction>
</comment>
<evidence type="ECO:0000313" key="5">
    <source>
        <dbReference type="Proteomes" id="UP000095651"/>
    </source>
</evidence>
<proteinExistence type="predicted"/>
<dbReference type="Gene3D" id="1.10.357.40">
    <property type="entry name" value="YbiA-like"/>
    <property type="match status" value="1"/>
</dbReference>
<dbReference type="NCBIfam" id="TIGR02464">
    <property type="entry name" value="ribofla_fusion"/>
    <property type="match status" value="1"/>
</dbReference>
<dbReference type="CDD" id="cd15457">
    <property type="entry name" value="NADAR"/>
    <property type="match status" value="1"/>
</dbReference>
<accession>A0A173XGP6</accession>
<dbReference type="EMBL" id="CYZE01000001">
    <property type="protein sequence ID" value="CUN50470.1"/>
    <property type="molecule type" value="Genomic_DNA"/>
</dbReference>
<name>A0A173XGP6_9FIRM</name>
<evidence type="ECO:0000313" key="4">
    <source>
        <dbReference type="EMBL" id="CUN50470.1"/>
    </source>
</evidence>
<evidence type="ECO:0000256" key="1">
    <source>
        <dbReference type="ARBA" id="ARBA00000022"/>
    </source>
</evidence>
<dbReference type="Proteomes" id="UP000095651">
    <property type="component" value="Unassembled WGS sequence"/>
</dbReference>
<comment type="catalytic activity">
    <reaction evidence="1">
        <text>5-amino-6-(5-phospho-D-ribosylamino)uracil + H2O = 5,6-diaminouracil + D-ribose 5-phosphate</text>
        <dbReference type="Rhea" id="RHEA:55020"/>
        <dbReference type="ChEBI" id="CHEBI:15377"/>
        <dbReference type="ChEBI" id="CHEBI:46252"/>
        <dbReference type="ChEBI" id="CHEBI:58453"/>
        <dbReference type="ChEBI" id="CHEBI:78346"/>
    </reaction>
</comment>
<reference evidence="4 5" key="1">
    <citation type="submission" date="2015-09" db="EMBL/GenBank/DDBJ databases">
        <authorList>
            <consortium name="Pathogen Informatics"/>
        </authorList>
    </citation>
    <scope>NUCLEOTIDE SEQUENCE [LARGE SCALE GENOMIC DNA]</scope>
    <source>
        <strain evidence="4 5">2789STDY5608850</strain>
    </source>
</reference>
<evidence type="ECO:0000259" key="3">
    <source>
        <dbReference type="Pfam" id="PF08719"/>
    </source>
</evidence>
<dbReference type="Pfam" id="PF08719">
    <property type="entry name" value="NADAR"/>
    <property type="match status" value="1"/>
</dbReference>
<dbReference type="SUPFAM" id="SSF143990">
    <property type="entry name" value="YbiA-like"/>
    <property type="match status" value="1"/>
</dbReference>
<dbReference type="InterPro" id="IPR012816">
    <property type="entry name" value="NADAR"/>
</dbReference>
<dbReference type="AlphaFoldDB" id="A0A173XGP6"/>
<evidence type="ECO:0000256" key="2">
    <source>
        <dbReference type="ARBA" id="ARBA00000751"/>
    </source>
</evidence>
<gene>
    <name evidence="4" type="ORF">ERS852407_00394</name>
</gene>
<dbReference type="InterPro" id="IPR037238">
    <property type="entry name" value="YbiA-like_sf"/>
</dbReference>
<organism evidence="4 5">
    <name type="scientific">Hungatella hathewayi</name>
    <dbReference type="NCBI Taxonomy" id="154046"/>
    <lineage>
        <taxon>Bacteria</taxon>
        <taxon>Bacillati</taxon>
        <taxon>Bacillota</taxon>
        <taxon>Clostridia</taxon>
        <taxon>Lachnospirales</taxon>
        <taxon>Lachnospiraceae</taxon>
        <taxon>Hungatella</taxon>
    </lineage>
</organism>
<protein>
    <submittedName>
        <fullName evidence="4">Uncharacterized protein conserved in bacteria</fullName>
    </submittedName>
</protein>
<feature type="domain" description="NADAR" evidence="3">
    <location>
        <begin position="30"/>
        <end position="188"/>
    </location>
</feature>
<sequence>MKGDTMRKGIYDLETLRKAYNRGDHLKYLFFWGHTPPADGRINESCFSQWWMCRFAVDGTEYTCAEQFMMAEKARMFGDGEMLSMILKAKHPKEMKAYGRAVRNFDKDKWDGACYEIVKRGNLAKFSQNPELWDYLKSTKWRILVEASPRDRIWGIGMGKSNPDAECPVKWRGTNFLGFALTEVRDLLLEREEGENG</sequence>